<dbReference type="Proteomes" id="UP001284601">
    <property type="component" value="Unassembled WGS sequence"/>
</dbReference>
<sequence length="944" mass="98378">MPALSSLTDAPRSSPLVERDPELAAIDRAIAAAAGGEGRTIVVDAAPGLGKTALLDAAEQRTRDAGWLVRRAAHGPRERFFSHGIVRTLLETPLRRLDDGARERAAAGLGGAAARLLLDGEVPEAGPEVGHSVLWLCAALAAERPLALLVDDAQWADAQSLTVLSYLARRIADLPIVLAVATRSRIGDWEPDPVGLLGGVGGGTVLAPGTLGRAAAFELTRRHAPGASDADCRAVHRSSGGNPWLLIELSRQLAIGGPDVLRDPLRHAVPLSPDARVQLRRRLSDVSPADRAVADALAILAAAADHHAVAEIVGAGAGDLTVARGRLAAEGLCAADAWRLAHPLLEAAVRAELGPFERERLHREAARVLAADGAAPELVAEHLLACGPASDPAASAALQEAAARATERGEPELAAALVTRALEERAPGDDRAAILARLGTTAFHAGRSDAHEQLQQALTASRDQATRVEILQRLGALQAIAPTGEWLDGVLAAGDQIDGDDPDLKLAAELAAMDALLTHTDRHAERAERVRAIAPLSTDVPELQAAALAHRAWLGAETGLVEASTCAGLARAALADDALLRLADRRAGFHLCVRVLMVTDRVEDADAAIRALRDSAAESGSIVLAAAAAWYAGDLALCVGRLQEAECEARRAIELAPAPGLVSAASTEVLVGALAERGALDDARAVLDARPELWRGDEGWETGVRHARARLLLAAGEFEQAAEAAREVGERRLAQGRGNPAWTSWRATLAHALAHLGRLEEAAVVADENVALAHAFGAPTALMTALLARTVCEPPGERRAAQAAAALELEAPAVLERAQLQVELGSMLVRLGRRIEARDALRPAFATADAAGAAPLAERARRELVASGLRPRKAALDGVASLTPRQAQVCGLAAGGRSNREIAQELFLSVKTIETHLAAAYEKLGVSGRAELVAALAAAEAEAP</sequence>
<dbReference type="PANTHER" id="PTHR16305">
    <property type="entry name" value="TESTICULAR SOLUBLE ADENYLYL CYCLASE"/>
    <property type="match status" value="1"/>
</dbReference>
<dbReference type="Gene3D" id="1.10.10.10">
    <property type="entry name" value="Winged helix-like DNA-binding domain superfamily/Winged helix DNA-binding domain"/>
    <property type="match status" value="1"/>
</dbReference>
<dbReference type="InterPro" id="IPR016032">
    <property type="entry name" value="Sig_transdc_resp-reg_C-effctor"/>
</dbReference>
<dbReference type="InterPro" id="IPR011990">
    <property type="entry name" value="TPR-like_helical_dom_sf"/>
</dbReference>
<protein>
    <submittedName>
        <fullName evidence="4">AAA family ATPase</fullName>
    </submittedName>
</protein>
<dbReference type="PROSITE" id="PS00622">
    <property type="entry name" value="HTH_LUXR_1"/>
    <property type="match status" value="1"/>
</dbReference>
<dbReference type="SUPFAM" id="SSF48452">
    <property type="entry name" value="TPR-like"/>
    <property type="match status" value="1"/>
</dbReference>
<dbReference type="EMBL" id="JAWSTH010000142">
    <property type="protein sequence ID" value="MDW5598444.1"/>
    <property type="molecule type" value="Genomic_DNA"/>
</dbReference>
<dbReference type="PANTHER" id="PTHR16305:SF35">
    <property type="entry name" value="TRANSCRIPTIONAL ACTIVATOR DOMAIN"/>
    <property type="match status" value="1"/>
</dbReference>
<dbReference type="InterPro" id="IPR000792">
    <property type="entry name" value="Tscrpt_reg_LuxR_C"/>
</dbReference>
<dbReference type="SUPFAM" id="SSF46894">
    <property type="entry name" value="C-terminal effector domain of the bipartite response regulators"/>
    <property type="match status" value="1"/>
</dbReference>
<keyword evidence="1" id="KW-0547">Nucleotide-binding</keyword>
<dbReference type="SMART" id="SM00421">
    <property type="entry name" value="HTH_LUXR"/>
    <property type="match status" value="1"/>
</dbReference>
<dbReference type="InterPro" id="IPR041664">
    <property type="entry name" value="AAA_16"/>
</dbReference>
<dbReference type="CDD" id="cd06170">
    <property type="entry name" value="LuxR_C_like"/>
    <property type="match status" value="1"/>
</dbReference>
<comment type="caution">
    <text evidence="4">The sequence shown here is derived from an EMBL/GenBank/DDBJ whole genome shotgun (WGS) entry which is preliminary data.</text>
</comment>
<accession>A0ABU4I2C5</accession>
<name>A0ABU4I2C5_9ACTN</name>
<gene>
    <name evidence="4" type="ORF">R7226_29055</name>
</gene>
<evidence type="ECO:0000256" key="1">
    <source>
        <dbReference type="ARBA" id="ARBA00022741"/>
    </source>
</evidence>
<evidence type="ECO:0000259" key="3">
    <source>
        <dbReference type="PROSITE" id="PS50043"/>
    </source>
</evidence>
<reference evidence="5" key="1">
    <citation type="submission" date="2023-07" db="EMBL/GenBank/DDBJ databases">
        <title>Conexibacter stalactiti sp. nov., isolated from stalactites in a lava cave and emended description of the genus Conexibacter.</title>
        <authorList>
            <person name="Lee S.D."/>
        </authorList>
    </citation>
    <scope>NUCLEOTIDE SEQUENCE [LARGE SCALE GENOMIC DNA]</scope>
    <source>
        <strain evidence="5">KCTC 39840</strain>
    </source>
</reference>
<keyword evidence="5" id="KW-1185">Reference proteome</keyword>
<proteinExistence type="predicted"/>
<dbReference type="PRINTS" id="PR00038">
    <property type="entry name" value="HTHLUXR"/>
</dbReference>
<dbReference type="Pfam" id="PF00196">
    <property type="entry name" value="GerE"/>
    <property type="match status" value="1"/>
</dbReference>
<evidence type="ECO:0000256" key="2">
    <source>
        <dbReference type="ARBA" id="ARBA00022840"/>
    </source>
</evidence>
<feature type="domain" description="HTH luxR-type" evidence="3">
    <location>
        <begin position="875"/>
        <end position="940"/>
    </location>
</feature>
<organism evidence="4 5">
    <name type="scientific">Conexibacter stalactiti</name>
    <dbReference type="NCBI Taxonomy" id="1940611"/>
    <lineage>
        <taxon>Bacteria</taxon>
        <taxon>Bacillati</taxon>
        <taxon>Actinomycetota</taxon>
        <taxon>Thermoleophilia</taxon>
        <taxon>Solirubrobacterales</taxon>
        <taxon>Conexibacteraceae</taxon>
        <taxon>Conexibacter</taxon>
    </lineage>
</organism>
<dbReference type="RefSeq" id="WP_318600973.1">
    <property type="nucleotide sequence ID" value="NZ_JAWSTH010000142.1"/>
</dbReference>
<evidence type="ECO:0000313" key="5">
    <source>
        <dbReference type="Proteomes" id="UP001284601"/>
    </source>
</evidence>
<keyword evidence="2" id="KW-0067">ATP-binding</keyword>
<dbReference type="InterPro" id="IPR036388">
    <property type="entry name" value="WH-like_DNA-bd_sf"/>
</dbReference>
<dbReference type="Pfam" id="PF13191">
    <property type="entry name" value="AAA_16"/>
    <property type="match status" value="1"/>
</dbReference>
<dbReference type="PROSITE" id="PS50043">
    <property type="entry name" value="HTH_LUXR_2"/>
    <property type="match status" value="1"/>
</dbReference>
<evidence type="ECO:0000313" key="4">
    <source>
        <dbReference type="EMBL" id="MDW5598444.1"/>
    </source>
</evidence>